<evidence type="ECO:0000256" key="3">
    <source>
        <dbReference type="ARBA" id="ARBA00022679"/>
    </source>
</evidence>
<comment type="catalytic activity">
    <reaction evidence="10 11">
        <text>a very-long-chain acyl-CoA + malonyl-CoA + H(+) = a very-long-chain 3-oxoacyl-CoA + CO2 + CoA</text>
        <dbReference type="Rhea" id="RHEA:32727"/>
        <dbReference type="ChEBI" id="CHEBI:15378"/>
        <dbReference type="ChEBI" id="CHEBI:16526"/>
        <dbReference type="ChEBI" id="CHEBI:57287"/>
        <dbReference type="ChEBI" id="CHEBI:57384"/>
        <dbReference type="ChEBI" id="CHEBI:90725"/>
        <dbReference type="ChEBI" id="CHEBI:90736"/>
        <dbReference type="EC" id="2.3.1.199"/>
    </reaction>
</comment>
<feature type="transmembrane region" description="Helical" evidence="10 11">
    <location>
        <begin position="283"/>
        <end position="300"/>
    </location>
</feature>
<keyword evidence="3 10" id="KW-0808">Transferase</keyword>
<reference evidence="14" key="1">
    <citation type="submission" date="2024-04" db="EMBL/GenBank/DDBJ databases">
        <title>Salinicola lusitanus LLJ914,a marine bacterium isolated from the Okinawa Trough.</title>
        <authorList>
            <person name="Li J."/>
        </authorList>
    </citation>
    <scope>NUCLEOTIDE SEQUENCE [LARGE SCALE GENOMIC DNA]</scope>
</reference>
<dbReference type="GO" id="GO:0042761">
    <property type="term" value="P:very long-chain fatty acid biosynthetic process"/>
    <property type="evidence" value="ECO:0007669"/>
    <property type="project" value="UniProtKB-UniRule"/>
</dbReference>
<dbReference type="InterPro" id="IPR002076">
    <property type="entry name" value="ELO_fam"/>
</dbReference>
<gene>
    <name evidence="10" type="primary">ELOVL4</name>
    <name evidence="13" type="ORF">WMY93_015546</name>
</gene>
<keyword evidence="8 10" id="KW-0472">Membrane</keyword>
<feature type="transmembrane region" description="Helical" evidence="10 11">
    <location>
        <begin position="141"/>
        <end position="159"/>
    </location>
</feature>
<evidence type="ECO:0000256" key="5">
    <source>
        <dbReference type="ARBA" id="ARBA00022832"/>
    </source>
</evidence>
<keyword evidence="6 10" id="KW-1133">Transmembrane helix</keyword>
<dbReference type="GO" id="GO:0035338">
    <property type="term" value="P:long-chain fatty-acyl-CoA biosynthetic process"/>
    <property type="evidence" value="ECO:0007669"/>
    <property type="project" value="UniProtKB-UniRule"/>
</dbReference>
<dbReference type="PANTHER" id="PTHR11157">
    <property type="entry name" value="FATTY ACID ACYL TRANSFERASE-RELATED"/>
    <property type="match status" value="1"/>
</dbReference>
<feature type="transmembrane region" description="Helical" evidence="10 11">
    <location>
        <begin position="248"/>
        <end position="271"/>
    </location>
</feature>
<dbReference type="EC" id="2.3.1.199" evidence="10"/>
<evidence type="ECO:0000256" key="12">
    <source>
        <dbReference type="SAM" id="MobiDB-lite"/>
    </source>
</evidence>
<feature type="compositionally biased region" description="Basic residues" evidence="12">
    <location>
        <begin position="370"/>
        <end position="380"/>
    </location>
</feature>
<evidence type="ECO:0000256" key="2">
    <source>
        <dbReference type="ARBA" id="ARBA00022516"/>
    </source>
</evidence>
<evidence type="ECO:0000256" key="7">
    <source>
        <dbReference type="ARBA" id="ARBA00023098"/>
    </source>
</evidence>
<evidence type="ECO:0000256" key="6">
    <source>
        <dbReference type="ARBA" id="ARBA00022989"/>
    </source>
</evidence>
<comment type="function">
    <text evidence="10">Catalyzes the first and rate-limiting reaction of the four reactions that constitute the long-chain fatty acids elongation cycle. This endoplasmic reticulum-bound enzymatic process allows the addition of 2 carbons to the chain of long- and very long-chain fatty acids (VLCFAs) per cycle. Condensing enzyme that specifically elongates C24:0 and C26:0 acyl-CoAs. May participate to the production of saturated and monounsaturated VLCFAs of different chain lengths that are involved in multiple biological processes as precursors of membrane lipids and lipid mediators.</text>
</comment>
<sequence length="380" mass="43741">MWKTAGPRWLAVNVPYRRKLPSQRSAERVHARNETAMTHAHAARPSGISVSGRLQDDAIERPLMNGLKAVNKTNGRAMEVVTHFVNDSVEFYKWSLTIADKRVQDWPMMGSPFPTLAISCLYLLFLWAGPRFMQDRQPYTLRKTLIVYNFSMVVLNFYIAKELLLGSRAAKYSYLCQPVNYSNDVNEVRIASALWWYYISKGVEFLDTVFFILRKKFNQVSFLHVYHHCTMFILWWIGIKWVPGGQAFFGATINSSIHVLMYGYYGLAALGPHMQKYLWWKKYLTIIQMIQFHVTIGHAGHSLYTGCPFPNWMQWALIGYAVTFIILFANFYYHAYRGKPAHKGSKPVANGTSAVANGHSKAEEVEVNGKKQKKARTKRE</sequence>
<dbReference type="InterPro" id="IPR030457">
    <property type="entry name" value="ELO_CS"/>
</dbReference>
<dbReference type="Pfam" id="PF01151">
    <property type="entry name" value="ELO"/>
    <property type="match status" value="1"/>
</dbReference>
<dbReference type="EMBL" id="JBBPFD010000011">
    <property type="protein sequence ID" value="KAK7906934.1"/>
    <property type="molecule type" value="Genomic_DNA"/>
</dbReference>
<evidence type="ECO:0000256" key="11">
    <source>
        <dbReference type="RuleBase" id="RU361115"/>
    </source>
</evidence>
<comment type="caution">
    <text evidence="13">The sequence shown here is derived from an EMBL/GenBank/DDBJ whole genome shotgun (WGS) entry which is preliminary data.</text>
</comment>
<keyword evidence="14" id="KW-1185">Reference proteome</keyword>
<proteinExistence type="inferred from homology"/>
<keyword evidence="10" id="KW-0256">Endoplasmic reticulum</keyword>
<dbReference type="GO" id="GO:0019367">
    <property type="term" value="P:fatty acid elongation, saturated fatty acid"/>
    <property type="evidence" value="ECO:0007669"/>
    <property type="project" value="UniProtKB-UniRule"/>
</dbReference>
<dbReference type="GO" id="GO:0005789">
    <property type="term" value="C:endoplasmic reticulum membrane"/>
    <property type="evidence" value="ECO:0007669"/>
    <property type="project" value="UniProtKB-SubCell"/>
</dbReference>
<evidence type="ECO:0000256" key="10">
    <source>
        <dbReference type="HAMAP-Rule" id="MF_03204"/>
    </source>
</evidence>
<keyword evidence="5 10" id="KW-0276">Fatty acid metabolism</keyword>
<keyword evidence="7 10" id="KW-0443">Lipid metabolism</keyword>
<keyword evidence="4 10" id="KW-0812">Transmembrane</keyword>
<evidence type="ECO:0000256" key="8">
    <source>
        <dbReference type="ARBA" id="ARBA00023136"/>
    </source>
</evidence>
<dbReference type="GO" id="GO:0034626">
    <property type="term" value="P:fatty acid elongation, polyunsaturated fatty acid"/>
    <property type="evidence" value="ECO:0007669"/>
    <property type="project" value="UniProtKB-UniRule"/>
</dbReference>
<feature type="transmembrane region" description="Helical" evidence="10 11">
    <location>
        <begin position="111"/>
        <end position="129"/>
    </location>
</feature>
<dbReference type="Proteomes" id="UP001460270">
    <property type="component" value="Unassembled WGS sequence"/>
</dbReference>
<feature type="transmembrane region" description="Helical" evidence="10 11">
    <location>
        <begin position="225"/>
        <end position="242"/>
    </location>
</feature>
<dbReference type="GO" id="GO:0034625">
    <property type="term" value="P:fatty acid elongation, monounsaturated fatty acid"/>
    <property type="evidence" value="ECO:0007669"/>
    <property type="project" value="TreeGrafter"/>
</dbReference>
<comment type="subunit">
    <text evidence="10">Oligomer.</text>
</comment>
<dbReference type="GO" id="GO:0030148">
    <property type="term" value="P:sphingolipid biosynthetic process"/>
    <property type="evidence" value="ECO:0007669"/>
    <property type="project" value="TreeGrafter"/>
</dbReference>
<keyword evidence="9 10" id="KW-0275">Fatty acid biosynthesis</keyword>
<evidence type="ECO:0000313" key="13">
    <source>
        <dbReference type="EMBL" id="KAK7906934.1"/>
    </source>
</evidence>
<comment type="similarity">
    <text evidence="10">Belongs to the ELO family. ELOVL4 subfamily.</text>
</comment>
<evidence type="ECO:0000256" key="4">
    <source>
        <dbReference type="ARBA" id="ARBA00022692"/>
    </source>
</evidence>
<accession>A0AAW0NQE5</accession>
<keyword evidence="2 10" id="KW-0444">Lipid biosynthesis</keyword>
<comment type="pathway">
    <text evidence="10">Lipid metabolism; fatty acid biosynthesis.</text>
</comment>
<feature type="region of interest" description="Disordered" evidence="12">
    <location>
        <begin position="341"/>
        <end position="380"/>
    </location>
</feature>
<evidence type="ECO:0000256" key="9">
    <source>
        <dbReference type="ARBA" id="ARBA00023160"/>
    </source>
</evidence>
<dbReference type="AlphaFoldDB" id="A0AAW0NQE5"/>
<dbReference type="HAMAP" id="MF_03204">
    <property type="entry name" value="VLCF_elongase_4"/>
    <property type="match status" value="1"/>
</dbReference>
<dbReference type="GO" id="GO:0009922">
    <property type="term" value="F:fatty acid elongase activity"/>
    <property type="evidence" value="ECO:0007669"/>
    <property type="project" value="UniProtKB-UniRule"/>
</dbReference>
<dbReference type="PROSITE" id="PS01188">
    <property type="entry name" value="ELO"/>
    <property type="match status" value="1"/>
</dbReference>
<dbReference type="GO" id="GO:0006636">
    <property type="term" value="P:unsaturated fatty acid biosynthetic process"/>
    <property type="evidence" value="ECO:0007669"/>
    <property type="project" value="UniProtKB-UniRule"/>
</dbReference>
<comment type="subcellular location">
    <subcellularLocation>
        <location evidence="10">Endoplasmic reticulum membrane</location>
        <topology evidence="10">Multi-pass membrane protein</topology>
    </subcellularLocation>
    <subcellularLocation>
        <location evidence="1">Membrane</location>
        <topology evidence="1">Multi-pass membrane protein</topology>
    </subcellularLocation>
</comment>
<comment type="caution">
    <text evidence="10">Lacks conserved residue(s) required for the propagation of feature annotation.</text>
</comment>
<dbReference type="InterPro" id="IPR033678">
    <property type="entry name" value="ELOVL4"/>
</dbReference>
<evidence type="ECO:0000313" key="14">
    <source>
        <dbReference type="Proteomes" id="UP001460270"/>
    </source>
</evidence>
<evidence type="ECO:0000256" key="1">
    <source>
        <dbReference type="ARBA" id="ARBA00004141"/>
    </source>
</evidence>
<name>A0AAW0NQE5_9GOBI</name>
<organism evidence="13 14">
    <name type="scientific">Mugilogobius chulae</name>
    <name type="common">yellowstripe goby</name>
    <dbReference type="NCBI Taxonomy" id="88201"/>
    <lineage>
        <taxon>Eukaryota</taxon>
        <taxon>Metazoa</taxon>
        <taxon>Chordata</taxon>
        <taxon>Craniata</taxon>
        <taxon>Vertebrata</taxon>
        <taxon>Euteleostomi</taxon>
        <taxon>Actinopterygii</taxon>
        <taxon>Neopterygii</taxon>
        <taxon>Teleostei</taxon>
        <taxon>Neoteleostei</taxon>
        <taxon>Acanthomorphata</taxon>
        <taxon>Gobiaria</taxon>
        <taxon>Gobiiformes</taxon>
        <taxon>Gobioidei</taxon>
        <taxon>Gobiidae</taxon>
        <taxon>Gobionellinae</taxon>
        <taxon>Mugilogobius</taxon>
    </lineage>
</organism>
<feature type="transmembrane region" description="Helical" evidence="10 11">
    <location>
        <begin position="312"/>
        <end position="333"/>
    </location>
</feature>
<feature type="compositionally biased region" description="Basic and acidic residues" evidence="12">
    <location>
        <begin position="360"/>
        <end position="369"/>
    </location>
</feature>
<dbReference type="PANTHER" id="PTHR11157:SF61">
    <property type="entry name" value="ELONGATION OF VERY LONG CHAIN FATTY ACIDS PROTEIN 4"/>
    <property type="match status" value="1"/>
</dbReference>
<protein>
    <recommendedName>
        <fullName evidence="10">Elongation of very long chain fatty acids protein 4</fullName>
        <ecNumber evidence="10">2.3.1.199</ecNumber>
    </recommendedName>
    <alternativeName>
        <fullName evidence="10">3-keto acyl-CoA synthase ELOVL4</fullName>
    </alternativeName>
    <alternativeName>
        <fullName evidence="10">ELOVL fatty acid elongase 4</fullName>
        <shortName evidence="10">ELOVL FA elongase 4</shortName>
    </alternativeName>
    <alternativeName>
        <fullName evidence="10">Very long chain 3-ketoacyl-CoA synthase 4</fullName>
    </alternativeName>
    <alternativeName>
        <fullName evidence="10">Very long chain 3-oxoacyl-CoA synthase 4</fullName>
    </alternativeName>
</protein>